<comment type="similarity">
    <text evidence="5">Belongs to the MscS (TC 1.A.23) family.</text>
</comment>
<organism evidence="7 8">
    <name type="scientific">Vibrio navarrensis</name>
    <dbReference type="NCBI Taxonomy" id="29495"/>
    <lineage>
        <taxon>Bacteria</taxon>
        <taxon>Pseudomonadati</taxon>
        <taxon>Pseudomonadota</taxon>
        <taxon>Gammaproteobacteria</taxon>
        <taxon>Vibrionales</taxon>
        <taxon>Vibrionaceae</taxon>
        <taxon>Vibrio</taxon>
    </lineage>
</organism>
<dbReference type="InterPro" id="IPR006685">
    <property type="entry name" value="MscS_channel_2nd"/>
</dbReference>
<evidence type="ECO:0000256" key="3">
    <source>
        <dbReference type="ARBA" id="ARBA00022989"/>
    </source>
</evidence>
<evidence type="ECO:0000256" key="2">
    <source>
        <dbReference type="ARBA" id="ARBA00022692"/>
    </source>
</evidence>
<evidence type="ECO:0000256" key="4">
    <source>
        <dbReference type="ARBA" id="ARBA00023136"/>
    </source>
</evidence>
<dbReference type="AlphaFoldDB" id="A0AAJ4IGA9"/>
<dbReference type="PANTHER" id="PTHR30221">
    <property type="entry name" value="SMALL-CONDUCTANCE MECHANOSENSITIVE CHANNEL"/>
    <property type="match status" value="1"/>
</dbReference>
<keyword evidence="4 5" id="KW-0472">Membrane</keyword>
<keyword evidence="5" id="KW-1003">Cell membrane</keyword>
<evidence type="ECO:0000313" key="8">
    <source>
        <dbReference type="Proteomes" id="UP000594435"/>
    </source>
</evidence>
<feature type="domain" description="Mechanosensitive ion channel MscS" evidence="6">
    <location>
        <begin position="102"/>
        <end position="165"/>
    </location>
</feature>
<dbReference type="SUPFAM" id="SSF50182">
    <property type="entry name" value="Sm-like ribonucleoproteins"/>
    <property type="match status" value="1"/>
</dbReference>
<keyword evidence="5" id="KW-0407">Ion channel</keyword>
<reference evidence="7 8" key="1">
    <citation type="submission" date="2020-11" db="EMBL/GenBank/DDBJ databases">
        <title>Complete and Circularized Genome Assembly of a human isolate of Vibrio navarrensis biotype pommerensis with MiSeq and MinION Sequence Data.</title>
        <authorList>
            <person name="Schwartz K."/>
            <person name="Borowiak M."/>
            <person name="Deneke C."/>
            <person name="Balau V."/>
            <person name="Metelmann C."/>
            <person name="Strauch E."/>
        </authorList>
    </citation>
    <scope>NUCLEOTIDE SEQUENCE [LARGE SCALE GENOMIC DNA]</scope>
    <source>
        <strain evidence="7 8">20-VB00237</strain>
    </source>
</reference>
<protein>
    <recommendedName>
        <fullName evidence="5">Small-conductance mechanosensitive channel</fullName>
    </recommendedName>
</protein>
<gene>
    <name evidence="7" type="ORF">I3X05_19985</name>
</gene>
<comment type="function">
    <text evidence="5">Mechanosensitive channel that participates in the regulation of osmotic pressure changes within the cell, opening in response to stretch forces in the membrane lipid bilayer, without the need for other proteins. Contributes to normal resistance to hypoosmotic shock. Forms an ion channel of 1.0 nanosiemens conductance with a slight preference for anions.</text>
</comment>
<keyword evidence="3 5" id="KW-1133">Transmembrane helix</keyword>
<comment type="caution">
    <text evidence="5">Lacks conserved residue(s) required for the propagation of feature annotation.</text>
</comment>
<dbReference type="InterPro" id="IPR010920">
    <property type="entry name" value="LSM_dom_sf"/>
</dbReference>
<feature type="transmembrane region" description="Helical" evidence="5">
    <location>
        <begin position="84"/>
        <end position="116"/>
    </location>
</feature>
<evidence type="ECO:0000313" key="7">
    <source>
        <dbReference type="EMBL" id="QPL56369.1"/>
    </source>
</evidence>
<dbReference type="GO" id="GO:0008381">
    <property type="term" value="F:mechanosensitive monoatomic ion channel activity"/>
    <property type="evidence" value="ECO:0007669"/>
    <property type="project" value="InterPro"/>
</dbReference>
<dbReference type="Pfam" id="PF00924">
    <property type="entry name" value="MS_channel_2nd"/>
    <property type="match status" value="1"/>
</dbReference>
<feature type="transmembrane region" description="Helical" evidence="5">
    <location>
        <begin position="12"/>
        <end position="29"/>
    </location>
</feature>
<dbReference type="GO" id="GO:0005886">
    <property type="term" value="C:plasma membrane"/>
    <property type="evidence" value="ECO:0007669"/>
    <property type="project" value="UniProtKB-SubCell"/>
</dbReference>
<proteinExistence type="inferred from homology"/>
<feature type="transmembrane region" description="Helical" evidence="5">
    <location>
        <begin position="53"/>
        <end position="72"/>
    </location>
</feature>
<evidence type="ECO:0000256" key="5">
    <source>
        <dbReference type="RuleBase" id="RU369025"/>
    </source>
</evidence>
<dbReference type="Proteomes" id="UP000594435">
    <property type="component" value="Chromosome 2"/>
</dbReference>
<evidence type="ECO:0000259" key="6">
    <source>
        <dbReference type="Pfam" id="PF00924"/>
    </source>
</evidence>
<dbReference type="InterPro" id="IPR023408">
    <property type="entry name" value="MscS_beta-dom_sf"/>
</dbReference>
<comment type="subunit">
    <text evidence="5">Homoheptamer.</text>
</comment>
<name>A0AAJ4IGA9_9VIBR</name>
<keyword evidence="5" id="KW-0406">Ion transport</keyword>
<keyword evidence="5" id="KW-0813">Transport</keyword>
<dbReference type="EMBL" id="CP065218">
    <property type="protein sequence ID" value="QPL56369.1"/>
    <property type="molecule type" value="Genomic_DNA"/>
</dbReference>
<dbReference type="Gene3D" id="2.30.30.60">
    <property type="match status" value="1"/>
</dbReference>
<keyword evidence="2 5" id="KW-0812">Transmembrane</keyword>
<evidence type="ECO:0000256" key="1">
    <source>
        <dbReference type="ARBA" id="ARBA00004370"/>
    </source>
</evidence>
<dbReference type="PANTHER" id="PTHR30221:SF8">
    <property type="entry name" value="SMALL-CONDUCTANCE MECHANOSENSITIVE CHANNEL"/>
    <property type="match status" value="1"/>
</dbReference>
<dbReference type="InterPro" id="IPR045275">
    <property type="entry name" value="MscS_archaea/bacteria_type"/>
</dbReference>
<sequence>MQIFDLNVSESLIHKVILAVVMYLIYRLFKHLMGKTIVALANTKQAHASRTAFILRSVNIALLFVFASLYLIATGVGYGDVSLFLSSIFAVLGVALVAQWSILSNITASFLIFFVFPYRVGDLIKVVEKDEDVRGKIIDITMFHVLIQHESGTVITYPNNLILQKGVLKLSEAPAKAKSKSRLYTRIGK</sequence>
<comment type="subcellular location">
    <subcellularLocation>
        <location evidence="5">Cell inner membrane</location>
        <topology evidence="5">Multi-pass membrane protein</topology>
    </subcellularLocation>
    <subcellularLocation>
        <location evidence="1">Membrane</location>
    </subcellularLocation>
</comment>
<keyword evidence="5" id="KW-0997">Cell inner membrane</keyword>
<accession>A0AAJ4IGA9</accession>
<dbReference type="RefSeq" id="WP_045568755.1">
    <property type="nucleotide sequence ID" value="NZ_CP065218.1"/>
</dbReference>